<protein>
    <submittedName>
        <fullName evidence="5">Uncharacterized protein</fullName>
    </submittedName>
</protein>
<evidence type="ECO:0000256" key="2">
    <source>
        <dbReference type="ARBA" id="ARBA00022741"/>
    </source>
</evidence>
<evidence type="ECO:0000313" key="5">
    <source>
        <dbReference type="EMBL" id="KAK3031194.1"/>
    </source>
</evidence>
<keyword evidence="1" id="KW-0808">Transferase</keyword>
<evidence type="ECO:0000313" key="6">
    <source>
        <dbReference type="Proteomes" id="UP001188597"/>
    </source>
</evidence>
<dbReference type="InterPro" id="IPR052059">
    <property type="entry name" value="CR_Ser/Thr_kinase"/>
</dbReference>
<keyword evidence="6" id="KW-1185">Reference proteome</keyword>
<name>A0AA88WQJ4_9ASTE</name>
<dbReference type="GO" id="GO:0005524">
    <property type="term" value="F:ATP binding"/>
    <property type="evidence" value="ECO:0007669"/>
    <property type="project" value="UniProtKB-KW"/>
</dbReference>
<evidence type="ECO:0000256" key="4">
    <source>
        <dbReference type="ARBA" id="ARBA00022840"/>
    </source>
</evidence>
<gene>
    <name evidence="5" type="ORF">RJ639_035351</name>
</gene>
<dbReference type="GO" id="GO:0016301">
    <property type="term" value="F:kinase activity"/>
    <property type="evidence" value="ECO:0007669"/>
    <property type="project" value="UniProtKB-KW"/>
</dbReference>
<dbReference type="PANTHER" id="PTHR47973">
    <property type="entry name" value="CYSTEINE-RICH RECEPTOR-LIKE PROTEIN KINASE 3"/>
    <property type="match status" value="1"/>
</dbReference>
<dbReference type="AlphaFoldDB" id="A0AA88WQJ4"/>
<reference evidence="5" key="1">
    <citation type="submission" date="2022-12" db="EMBL/GenBank/DDBJ databases">
        <title>Draft genome assemblies for two species of Escallonia (Escalloniales).</title>
        <authorList>
            <person name="Chanderbali A."/>
            <person name="Dervinis C."/>
            <person name="Anghel I."/>
            <person name="Soltis D."/>
            <person name="Soltis P."/>
            <person name="Zapata F."/>
        </authorList>
    </citation>
    <scope>NUCLEOTIDE SEQUENCE</scope>
    <source>
        <strain evidence="5">UCBG64.0493</strain>
        <tissue evidence="5">Leaf</tissue>
    </source>
</reference>
<keyword evidence="3" id="KW-0418">Kinase</keyword>
<dbReference type="EMBL" id="JAVXUP010000315">
    <property type="protein sequence ID" value="KAK3031194.1"/>
    <property type="molecule type" value="Genomic_DNA"/>
</dbReference>
<dbReference type="Gene3D" id="1.10.510.10">
    <property type="entry name" value="Transferase(Phosphotransferase) domain 1"/>
    <property type="match status" value="1"/>
</dbReference>
<evidence type="ECO:0000256" key="3">
    <source>
        <dbReference type="ARBA" id="ARBA00022777"/>
    </source>
</evidence>
<evidence type="ECO:0000256" key="1">
    <source>
        <dbReference type="ARBA" id="ARBA00022679"/>
    </source>
</evidence>
<sequence>MELMHVQMLQHGGIPKGRESRSEAATDALKFFSNLLEMSDLQTPSCPVDDVVVSSCRCFDSAGKFEPHVTAKVTKIMVKVLWKETKLETLVGAHLQGNYVEEEVKQLIQVSLLCIQDSPMKRPKMSEVVQMLEGDVLAERWEQLEHEILAYCDNKKSSKKGQNWDWTIADSSCTALPEELSGPR</sequence>
<proteinExistence type="predicted"/>
<dbReference type="Proteomes" id="UP001188597">
    <property type="component" value="Unassembled WGS sequence"/>
</dbReference>
<comment type="caution">
    <text evidence="5">The sequence shown here is derived from an EMBL/GenBank/DDBJ whole genome shotgun (WGS) entry which is preliminary data.</text>
</comment>
<keyword evidence="2" id="KW-0547">Nucleotide-binding</keyword>
<organism evidence="5 6">
    <name type="scientific">Escallonia herrerae</name>
    <dbReference type="NCBI Taxonomy" id="1293975"/>
    <lineage>
        <taxon>Eukaryota</taxon>
        <taxon>Viridiplantae</taxon>
        <taxon>Streptophyta</taxon>
        <taxon>Embryophyta</taxon>
        <taxon>Tracheophyta</taxon>
        <taxon>Spermatophyta</taxon>
        <taxon>Magnoliopsida</taxon>
        <taxon>eudicotyledons</taxon>
        <taxon>Gunneridae</taxon>
        <taxon>Pentapetalae</taxon>
        <taxon>asterids</taxon>
        <taxon>campanulids</taxon>
        <taxon>Escalloniales</taxon>
        <taxon>Escalloniaceae</taxon>
        <taxon>Escallonia</taxon>
    </lineage>
</organism>
<keyword evidence="4" id="KW-0067">ATP-binding</keyword>
<accession>A0AA88WQJ4</accession>